<sequence>MKAPKPSELRAMTDEQLTLTIRDLEKSLFQLRFQSATDRLETPSEIRNHKRQIARIKTVQRQRELAKENAK</sequence>
<dbReference type="PANTHER" id="PTHR10916:SF0">
    <property type="entry name" value="LARGE RIBOSOMAL SUBUNIT PROTEIN UL29C"/>
    <property type="match status" value="1"/>
</dbReference>
<dbReference type="InterPro" id="IPR001854">
    <property type="entry name" value="Ribosomal_uL29"/>
</dbReference>
<reference evidence="6" key="1">
    <citation type="submission" date="2021-05" db="EMBL/GenBank/DDBJ databases">
        <title>Complete genome sequence of the cellulolytic planctomycete Telmatocola sphagniphila SP2T and characterization of the first cellulase from planctomycetes.</title>
        <authorList>
            <person name="Rakitin A.L."/>
            <person name="Beletsky A.V."/>
            <person name="Naumoff D.G."/>
            <person name="Kulichevskaya I.S."/>
            <person name="Mardanov A.V."/>
            <person name="Ravin N.V."/>
            <person name="Dedysh S.N."/>
        </authorList>
    </citation>
    <scope>NUCLEOTIDE SEQUENCE</scope>
    <source>
        <strain evidence="6">SP2T</strain>
    </source>
</reference>
<dbReference type="EMBL" id="CP074694">
    <property type="protein sequence ID" value="QVL30848.1"/>
    <property type="molecule type" value="Genomic_DNA"/>
</dbReference>
<evidence type="ECO:0000256" key="4">
    <source>
        <dbReference type="ARBA" id="ARBA00035204"/>
    </source>
</evidence>
<evidence type="ECO:0000256" key="2">
    <source>
        <dbReference type="ARBA" id="ARBA00022980"/>
    </source>
</evidence>
<evidence type="ECO:0000313" key="6">
    <source>
        <dbReference type="EMBL" id="QVL30848.1"/>
    </source>
</evidence>
<comment type="similarity">
    <text evidence="1 5">Belongs to the universal ribosomal protein uL29 family.</text>
</comment>
<protein>
    <recommendedName>
        <fullName evidence="4 5">Large ribosomal subunit protein uL29</fullName>
    </recommendedName>
</protein>
<dbReference type="GO" id="GO:0022625">
    <property type="term" value="C:cytosolic large ribosomal subunit"/>
    <property type="evidence" value="ECO:0007669"/>
    <property type="project" value="TreeGrafter"/>
</dbReference>
<evidence type="ECO:0000256" key="1">
    <source>
        <dbReference type="ARBA" id="ARBA00009254"/>
    </source>
</evidence>
<dbReference type="NCBIfam" id="TIGR00012">
    <property type="entry name" value="L29"/>
    <property type="match status" value="1"/>
</dbReference>
<dbReference type="SUPFAM" id="SSF46561">
    <property type="entry name" value="Ribosomal protein L29 (L29p)"/>
    <property type="match status" value="1"/>
</dbReference>
<dbReference type="GO" id="GO:0006412">
    <property type="term" value="P:translation"/>
    <property type="evidence" value="ECO:0007669"/>
    <property type="project" value="UniProtKB-UniRule"/>
</dbReference>
<dbReference type="RefSeq" id="WP_213494730.1">
    <property type="nucleotide sequence ID" value="NZ_CP074694.1"/>
</dbReference>
<evidence type="ECO:0000313" key="7">
    <source>
        <dbReference type="Proteomes" id="UP000676194"/>
    </source>
</evidence>
<dbReference type="GO" id="GO:0003735">
    <property type="term" value="F:structural constituent of ribosome"/>
    <property type="evidence" value="ECO:0007669"/>
    <property type="project" value="InterPro"/>
</dbReference>
<organism evidence="6 7">
    <name type="scientific">Telmatocola sphagniphila</name>
    <dbReference type="NCBI Taxonomy" id="1123043"/>
    <lineage>
        <taxon>Bacteria</taxon>
        <taxon>Pseudomonadati</taxon>
        <taxon>Planctomycetota</taxon>
        <taxon>Planctomycetia</taxon>
        <taxon>Gemmatales</taxon>
        <taxon>Gemmataceae</taxon>
    </lineage>
</organism>
<evidence type="ECO:0000256" key="5">
    <source>
        <dbReference type="HAMAP-Rule" id="MF_00374"/>
    </source>
</evidence>
<dbReference type="Pfam" id="PF00831">
    <property type="entry name" value="Ribosomal_L29"/>
    <property type="match status" value="1"/>
</dbReference>
<dbReference type="KEGG" id="tsph:KIH39_18605"/>
<dbReference type="InterPro" id="IPR050063">
    <property type="entry name" value="Ribosomal_protein_uL29"/>
</dbReference>
<accession>A0A8E6EWR4</accession>
<proteinExistence type="inferred from homology"/>
<keyword evidence="2 5" id="KW-0689">Ribosomal protein</keyword>
<dbReference type="InterPro" id="IPR036049">
    <property type="entry name" value="Ribosomal_uL29_sf"/>
</dbReference>
<dbReference type="HAMAP" id="MF_00374">
    <property type="entry name" value="Ribosomal_uL29"/>
    <property type="match status" value="1"/>
</dbReference>
<dbReference type="Gene3D" id="1.10.287.310">
    <property type="match status" value="1"/>
</dbReference>
<dbReference type="CDD" id="cd00427">
    <property type="entry name" value="Ribosomal_L29_HIP"/>
    <property type="match status" value="1"/>
</dbReference>
<keyword evidence="3 5" id="KW-0687">Ribonucleoprotein</keyword>
<dbReference type="PANTHER" id="PTHR10916">
    <property type="entry name" value="60S RIBOSOMAL PROTEIN L35/50S RIBOSOMAL PROTEIN L29"/>
    <property type="match status" value="1"/>
</dbReference>
<dbReference type="AlphaFoldDB" id="A0A8E6EWR4"/>
<evidence type="ECO:0000256" key="3">
    <source>
        <dbReference type="ARBA" id="ARBA00023274"/>
    </source>
</evidence>
<gene>
    <name evidence="5 6" type="primary">rpmC</name>
    <name evidence="6" type="ORF">KIH39_18605</name>
</gene>
<keyword evidence="7" id="KW-1185">Reference proteome</keyword>
<name>A0A8E6EWR4_9BACT</name>
<dbReference type="Proteomes" id="UP000676194">
    <property type="component" value="Chromosome"/>
</dbReference>
<dbReference type="FunFam" id="1.10.287.310:FF:000001">
    <property type="entry name" value="50S ribosomal protein L29"/>
    <property type="match status" value="1"/>
</dbReference>